<name>A0AAN7NLE0_MYCAM</name>
<reference evidence="1 2" key="1">
    <citation type="journal article" date="2023" name="J. Hered.">
        <title>Chromosome-level genome of the wood stork (Mycteria americana) provides insight into avian chromosome evolution.</title>
        <authorList>
            <person name="Flamio R. Jr."/>
            <person name="Ramstad K.M."/>
        </authorList>
    </citation>
    <scope>NUCLEOTIDE SEQUENCE [LARGE SCALE GENOMIC DNA]</scope>
    <source>
        <strain evidence="1">JAX WOST 10</strain>
    </source>
</reference>
<protein>
    <submittedName>
        <fullName evidence="1">Uncharacterized protein</fullName>
    </submittedName>
</protein>
<accession>A0AAN7NLE0</accession>
<comment type="caution">
    <text evidence="1">The sequence shown here is derived from an EMBL/GenBank/DDBJ whole genome shotgun (WGS) entry which is preliminary data.</text>
</comment>
<proteinExistence type="predicted"/>
<evidence type="ECO:0000313" key="1">
    <source>
        <dbReference type="EMBL" id="KAK4817855.1"/>
    </source>
</evidence>
<organism evidence="1 2">
    <name type="scientific">Mycteria americana</name>
    <name type="common">Wood stork</name>
    <dbReference type="NCBI Taxonomy" id="33587"/>
    <lineage>
        <taxon>Eukaryota</taxon>
        <taxon>Metazoa</taxon>
        <taxon>Chordata</taxon>
        <taxon>Craniata</taxon>
        <taxon>Vertebrata</taxon>
        <taxon>Euteleostomi</taxon>
        <taxon>Archelosauria</taxon>
        <taxon>Archosauria</taxon>
        <taxon>Dinosauria</taxon>
        <taxon>Saurischia</taxon>
        <taxon>Theropoda</taxon>
        <taxon>Coelurosauria</taxon>
        <taxon>Aves</taxon>
        <taxon>Neognathae</taxon>
        <taxon>Neoaves</taxon>
        <taxon>Aequornithes</taxon>
        <taxon>Ciconiiformes</taxon>
        <taxon>Ciconiidae</taxon>
        <taxon>Mycteria</taxon>
    </lineage>
</organism>
<gene>
    <name evidence="1" type="ORF">QYF61_001017</name>
</gene>
<evidence type="ECO:0000313" key="2">
    <source>
        <dbReference type="Proteomes" id="UP001333110"/>
    </source>
</evidence>
<dbReference type="EMBL" id="JAUNZN010000007">
    <property type="protein sequence ID" value="KAK4817855.1"/>
    <property type="molecule type" value="Genomic_DNA"/>
</dbReference>
<dbReference type="Proteomes" id="UP001333110">
    <property type="component" value="Unassembled WGS sequence"/>
</dbReference>
<dbReference type="PANTHER" id="PTHR33332">
    <property type="entry name" value="REVERSE TRANSCRIPTASE DOMAIN-CONTAINING PROTEIN"/>
    <property type="match status" value="1"/>
</dbReference>
<keyword evidence="2" id="KW-1185">Reference proteome</keyword>
<sequence>MFKRNSYHKKSVVFVPIVLALSAEYLPRYLSDRSLTAFGNPRHGYRLGNEWTESSPTEKDLLDEKLNMSWQCVLTAQKTNCILACIKRSMASRSREVILPLYSAPVRPHPEYCIQLWSPRHRKDMDLLEWVQRRATKMIRGMEHLSYVERLRELGLFSLEKGRVQGDLIVAFQYLKGAYRKDEEGPFIWACSDRMRGNGLKLKEC</sequence>
<dbReference type="AlphaFoldDB" id="A0AAN7NLE0"/>